<reference evidence="1 2" key="1">
    <citation type="submission" date="2019-04" db="EMBL/GenBank/DDBJ databases">
        <title>Lewinella litorea sp. nov., isolated from a marine sand.</title>
        <authorList>
            <person name="Yoon J.-H."/>
        </authorList>
    </citation>
    <scope>NUCLEOTIDE SEQUENCE [LARGE SCALE GENOMIC DNA]</scope>
    <source>
        <strain evidence="1 2">HSMS-39</strain>
    </source>
</reference>
<proteinExistence type="predicted"/>
<dbReference type="RefSeq" id="WP_136460115.1">
    <property type="nucleotide sequence ID" value="NZ_SRSF01000008.1"/>
</dbReference>
<sequence length="411" mass="46832">MKVVLIYTTLVLALLLPSASYGQKRLNLFTECDCNKTLLKQELNYVNHTIDPVSAQVNLFIVTNYLSNGGRVYDLQFKGQQELAGNSLNFKVSTTAVMTGLERDEYLNKRIELGLAGFLAGTDYADLVDLTAEVPEVNEQTADDDDEVVDNWNNWIFETRASFSADVESQRSRNDLRLGFEADRTTPDWRLRFSPNFYYRIEKINKDGGQLTSIRRDQWYEAKAIKSIGNHWSVGLFNSMNSSTYQNIDLGIRLSPAIEYNIFDYNQVPFKEFTIAYRLGWVRNVYTEETIFLKEEESLARQSLDVNLRLRQRWGSVFAGISAGNYMNDFKKNRLSLDARADVRLIKGLSFNVGGSYNIINDQISLAKGEASIEDILLGQAQLATNYSADIRFGFSYTFGSLYNNVINTRL</sequence>
<dbReference type="EMBL" id="SRSF01000008">
    <property type="protein sequence ID" value="THH36495.1"/>
    <property type="molecule type" value="Genomic_DNA"/>
</dbReference>
<comment type="caution">
    <text evidence="1">The sequence shown here is derived from an EMBL/GenBank/DDBJ whole genome shotgun (WGS) entry which is preliminary data.</text>
</comment>
<evidence type="ECO:0008006" key="3">
    <source>
        <dbReference type="Google" id="ProtNLM"/>
    </source>
</evidence>
<dbReference type="Proteomes" id="UP000308528">
    <property type="component" value="Unassembled WGS sequence"/>
</dbReference>
<keyword evidence="2" id="KW-1185">Reference proteome</keyword>
<evidence type="ECO:0000313" key="2">
    <source>
        <dbReference type="Proteomes" id="UP000308528"/>
    </source>
</evidence>
<evidence type="ECO:0000313" key="1">
    <source>
        <dbReference type="EMBL" id="THH36495.1"/>
    </source>
</evidence>
<name>A0A4S4NCM3_9BACT</name>
<accession>A0A4S4NCM3</accession>
<protein>
    <recommendedName>
        <fullName evidence="3">DUF481 domain-containing protein</fullName>
    </recommendedName>
</protein>
<dbReference type="OrthoDB" id="1489343at2"/>
<dbReference type="AlphaFoldDB" id="A0A4S4NCM3"/>
<organism evidence="1 2">
    <name type="scientific">Neolewinella litorea</name>
    <dbReference type="NCBI Taxonomy" id="2562452"/>
    <lineage>
        <taxon>Bacteria</taxon>
        <taxon>Pseudomonadati</taxon>
        <taxon>Bacteroidota</taxon>
        <taxon>Saprospiria</taxon>
        <taxon>Saprospirales</taxon>
        <taxon>Lewinellaceae</taxon>
        <taxon>Neolewinella</taxon>
    </lineage>
</organism>
<gene>
    <name evidence="1" type="ORF">E4021_14610</name>
</gene>